<accession>A0A8K0KZU9</accession>
<organism evidence="1 2">
    <name type="scientific">Elsinoe batatas</name>
    <dbReference type="NCBI Taxonomy" id="2601811"/>
    <lineage>
        <taxon>Eukaryota</taxon>
        <taxon>Fungi</taxon>
        <taxon>Dikarya</taxon>
        <taxon>Ascomycota</taxon>
        <taxon>Pezizomycotina</taxon>
        <taxon>Dothideomycetes</taxon>
        <taxon>Dothideomycetidae</taxon>
        <taxon>Myriangiales</taxon>
        <taxon>Elsinoaceae</taxon>
        <taxon>Elsinoe</taxon>
    </lineage>
</organism>
<dbReference type="AlphaFoldDB" id="A0A8K0KZU9"/>
<keyword evidence="2" id="KW-1185">Reference proteome</keyword>
<evidence type="ECO:0000313" key="2">
    <source>
        <dbReference type="Proteomes" id="UP000809789"/>
    </source>
</evidence>
<reference evidence="1" key="1">
    <citation type="submission" date="2021-07" db="EMBL/GenBank/DDBJ databases">
        <title>Elsinoe batatas strain:CRI-CJ2 Genome sequencing and assembly.</title>
        <authorList>
            <person name="Huang L."/>
        </authorList>
    </citation>
    <scope>NUCLEOTIDE SEQUENCE</scope>
    <source>
        <strain evidence="1">CRI-CJ2</strain>
    </source>
</reference>
<dbReference type="OrthoDB" id="3833793at2759"/>
<proteinExistence type="predicted"/>
<gene>
    <name evidence="1" type="ORF">KVT40_006792</name>
</gene>
<dbReference type="Proteomes" id="UP000809789">
    <property type="component" value="Unassembled WGS sequence"/>
</dbReference>
<protein>
    <submittedName>
        <fullName evidence="1">Uncharacterized protein</fullName>
    </submittedName>
</protein>
<dbReference type="EMBL" id="JAESVG020000008">
    <property type="protein sequence ID" value="KAG8625041.1"/>
    <property type="molecule type" value="Genomic_DNA"/>
</dbReference>
<comment type="caution">
    <text evidence="1">The sequence shown here is derived from an EMBL/GenBank/DDBJ whole genome shotgun (WGS) entry which is preliminary data.</text>
</comment>
<sequence>MSRAGLTIIPRLNHEGDVGWSVVNTGQPASEAHQWQRGERLDYAEVSWLDASAISQTDPTKARGQRITVIRSIHVGDWVLVRYQEGKMSEQEFAKVCAIRMCGIGSKKTCRVLVAWGYSIENAAAENRGLIAKAVMEQAGLTDDCIVVSDHFDIVGLDMVDDVVMEKPDIYGVIATVDYGLHKGQRVMVDIMDDGLWLAVTDRGEDNYHLKTGNVLQEGAIKPSAHL</sequence>
<name>A0A8K0KZU9_9PEZI</name>
<evidence type="ECO:0000313" key="1">
    <source>
        <dbReference type="EMBL" id="KAG8625041.1"/>
    </source>
</evidence>